<dbReference type="Pfam" id="PF00612">
    <property type="entry name" value="IQ"/>
    <property type="match status" value="2"/>
</dbReference>
<evidence type="ECO:0000256" key="4">
    <source>
        <dbReference type="SAM" id="MobiDB-lite"/>
    </source>
</evidence>
<dbReference type="Gene3D" id="1.20.5.190">
    <property type="match status" value="1"/>
</dbReference>
<dbReference type="EMBL" id="JXTB01000033">
    <property type="protein sequence ID" value="PON73513.1"/>
    <property type="molecule type" value="Genomic_DNA"/>
</dbReference>
<reference evidence="7" key="1">
    <citation type="submission" date="2016-06" db="EMBL/GenBank/DDBJ databases">
        <title>Parallel loss of symbiosis genes in relatives of nitrogen-fixing non-legume Parasponia.</title>
        <authorList>
            <person name="Van Velzen R."/>
            <person name="Holmer R."/>
            <person name="Bu F."/>
            <person name="Rutten L."/>
            <person name="Van Zeijl A."/>
            <person name="Liu W."/>
            <person name="Santuari L."/>
            <person name="Cao Q."/>
            <person name="Sharma T."/>
            <person name="Shen D."/>
            <person name="Roswanjaya Y."/>
            <person name="Wardhani T."/>
            <person name="Kalhor M.S."/>
            <person name="Jansen J."/>
            <person name="Van den Hoogen J."/>
            <person name="Gungor B."/>
            <person name="Hartog M."/>
            <person name="Hontelez J."/>
            <person name="Verver J."/>
            <person name="Yang W.-C."/>
            <person name="Schijlen E."/>
            <person name="Repin R."/>
            <person name="Schilthuizen M."/>
            <person name="Schranz E."/>
            <person name="Heidstra R."/>
            <person name="Miyata K."/>
            <person name="Fedorova E."/>
            <person name="Kohlen W."/>
            <person name="Bisseling T."/>
            <person name="Smit S."/>
            <person name="Geurts R."/>
        </authorList>
    </citation>
    <scope>NUCLEOTIDE SEQUENCE [LARGE SCALE GENOMIC DNA]</scope>
    <source>
        <strain evidence="7">cv. WU1-14</strain>
    </source>
</reference>
<keyword evidence="1" id="KW-0112">Calmodulin-binding</keyword>
<name>A0A2P5DJQ6_PARAD</name>
<feature type="compositionally biased region" description="Polar residues" evidence="4">
    <location>
        <begin position="327"/>
        <end position="338"/>
    </location>
</feature>
<comment type="caution">
    <text evidence="6">The sequence shown here is derived from an EMBL/GenBank/DDBJ whole genome shotgun (WGS) entry which is preliminary data.</text>
</comment>
<feature type="compositionally biased region" description="Polar residues" evidence="4">
    <location>
        <begin position="385"/>
        <end position="395"/>
    </location>
</feature>
<dbReference type="SMART" id="SM00015">
    <property type="entry name" value="IQ"/>
    <property type="match status" value="2"/>
</dbReference>
<dbReference type="AlphaFoldDB" id="A0A2P5DJQ6"/>
<accession>A0A2P5DJQ6</accession>
<dbReference type="InterPro" id="IPR025064">
    <property type="entry name" value="DUF4005"/>
</dbReference>
<dbReference type="CDD" id="cd23767">
    <property type="entry name" value="IQCD"/>
    <property type="match status" value="1"/>
</dbReference>
<feature type="region of interest" description="Disordered" evidence="4">
    <location>
        <begin position="447"/>
        <end position="478"/>
    </location>
</feature>
<dbReference type="STRING" id="3476.A0A2P5DJQ6"/>
<dbReference type="PANTHER" id="PTHR32295:SF244">
    <property type="entry name" value="PROTEIN IQ-DOMAIN 14-LIKE"/>
    <property type="match status" value="1"/>
</dbReference>
<dbReference type="InterPro" id="IPR000048">
    <property type="entry name" value="IQ_motif_EF-hand-BS"/>
</dbReference>
<evidence type="ECO:0000313" key="6">
    <source>
        <dbReference type="EMBL" id="PON73513.1"/>
    </source>
</evidence>
<dbReference type="GO" id="GO:0005516">
    <property type="term" value="F:calmodulin binding"/>
    <property type="evidence" value="ECO:0007669"/>
    <property type="project" value="UniProtKB-KW"/>
</dbReference>
<dbReference type="OrthoDB" id="776767at2759"/>
<feature type="compositionally biased region" description="Polar residues" evidence="4">
    <location>
        <begin position="1"/>
        <end position="11"/>
    </location>
</feature>
<sequence length="558" mass="62469">MAKKSGTSSWLTVVKRVFRSPTRDDNNGKKSCRRRDENHENEDEEKKREKRRWLFRKPALHVSQHCGPKSNTNDSMETSATNPVLAAAEQRHAMVVAAATAAAAEAAAATAQAAVEIVRLTRPSSFVREQFYAAIVIQTAFRGYLARRALRALKGLVKLQAFVRGQNVRKQAKLTLKCMQALVRVQDQVRHQRARLSLEGSSRKSMLDELSYSLWDSTCLQDIRNRVSISRETSRGPEHDWDDCPQTSEEIEAKLQSRKEACLKREKALAYAFSHQIWRTRRNPSAGNEEELEERTKWLGRWMATKQWENTSDYQRRDSNMRTVKVDTTSGPLSSYSAPNFRRQQQPHQPHKAHQTGPHVGPNISSSPLHIAQYTVPFTSQYHYNSSPVTPSPSKTRPLRLKVRSASPRCSKEERCYSAVHTPSLGSGATCRFGIVPNYMAATESAKARARPLSAPRQRPSTPERDQRGSSGGGGGLSGCGSAKKRLYYPVLEPQNDVVGNGFCGSLSASSSQHLRSPSFKSLQNGFYGMENLSSCYTESLIGRDVSPSSTTDLRWLK</sequence>
<protein>
    <submittedName>
        <fullName evidence="6">IQ motif, EF-hand binding site</fullName>
    </submittedName>
</protein>
<feature type="domain" description="DUF4005" evidence="5">
    <location>
        <begin position="407"/>
        <end position="517"/>
    </location>
</feature>
<feature type="region of interest" description="Disordered" evidence="4">
    <location>
        <begin position="327"/>
        <end position="367"/>
    </location>
</feature>
<organism evidence="6 7">
    <name type="scientific">Parasponia andersonii</name>
    <name type="common">Sponia andersonii</name>
    <dbReference type="NCBI Taxonomy" id="3476"/>
    <lineage>
        <taxon>Eukaryota</taxon>
        <taxon>Viridiplantae</taxon>
        <taxon>Streptophyta</taxon>
        <taxon>Embryophyta</taxon>
        <taxon>Tracheophyta</taxon>
        <taxon>Spermatophyta</taxon>
        <taxon>Magnoliopsida</taxon>
        <taxon>eudicotyledons</taxon>
        <taxon>Gunneridae</taxon>
        <taxon>Pentapetalae</taxon>
        <taxon>rosids</taxon>
        <taxon>fabids</taxon>
        <taxon>Rosales</taxon>
        <taxon>Cannabaceae</taxon>
        <taxon>Parasponia</taxon>
    </lineage>
</organism>
<dbReference type="PANTHER" id="PTHR32295">
    <property type="entry name" value="IQ-DOMAIN 5-RELATED"/>
    <property type="match status" value="1"/>
</dbReference>
<evidence type="ECO:0000256" key="1">
    <source>
        <dbReference type="ARBA" id="ARBA00022860"/>
    </source>
</evidence>
<gene>
    <name evidence="6" type="ORF">PanWU01x14_056950</name>
</gene>
<dbReference type="PROSITE" id="PS50096">
    <property type="entry name" value="IQ"/>
    <property type="match status" value="2"/>
</dbReference>
<feature type="region of interest" description="Disordered" evidence="4">
    <location>
        <begin position="385"/>
        <end position="406"/>
    </location>
</feature>
<evidence type="ECO:0000256" key="3">
    <source>
        <dbReference type="ARBA" id="ARBA00024378"/>
    </source>
</evidence>
<comment type="similarity">
    <text evidence="2">Belongs to the IQD family.</text>
</comment>
<evidence type="ECO:0000256" key="2">
    <source>
        <dbReference type="ARBA" id="ARBA00024341"/>
    </source>
</evidence>
<dbReference type="Proteomes" id="UP000237105">
    <property type="component" value="Unassembled WGS sequence"/>
</dbReference>
<keyword evidence="7" id="KW-1185">Reference proteome</keyword>
<proteinExistence type="inferred from homology"/>
<comment type="subunit">
    <text evidence="3">Binds to multiple calmodulin (CaM) in the presence of Ca(2+) and CaM-like proteins.</text>
</comment>
<evidence type="ECO:0000313" key="7">
    <source>
        <dbReference type="Proteomes" id="UP000237105"/>
    </source>
</evidence>
<dbReference type="Pfam" id="PF13178">
    <property type="entry name" value="DUF4005"/>
    <property type="match status" value="1"/>
</dbReference>
<feature type="region of interest" description="Disordered" evidence="4">
    <location>
        <begin position="1"/>
        <end position="52"/>
    </location>
</feature>
<evidence type="ECO:0000259" key="5">
    <source>
        <dbReference type="Pfam" id="PF13178"/>
    </source>
</evidence>
<feature type="compositionally biased region" description="Basic and acidic residues" evidence="4">
    <location>
        <begin position="21"/>
        <end position="38"/>
    </location>
</feature>